<dbReference type="PROSITE" id="PS50943">
    <property type="entry name" value="HTH_CROC1"/>
    <property type="match status" value="1"/>
</dbReference>
<evidence type="ECO:0000313" key="2">
    <source>
        <dbReference type="EMBL" id="GAH03350.1"/>
    </source>
</evidence>
<dbReference type="EMBL" id="BART01020375">
    <property type="protein sequence ID" value="GAH03350.1"/>
    <property type="molecule type" value="Genomic_DNA"/>
</dbReference>
<evidence type="ECO:0000259" key="1">
    <source>
        <dbReference type="PROSITE" id="PS50943"/>
    </source>
</evidence>
<comment type="caution">
    <text evidence="2">The sequence shown here is derived from an EMBL/GenBank/DDBJ whole genome shotgun (WGS) entry which is preliminary data.</text>
</comment>
<accession>X1D503</accession>
<dbReference type="AlphaFoldDB" id="X1D503"/>
<proteinExistence type="predicted"/>
<dbReference type="Pfam" id="PF13744">
    <property type="entry name" value="HTH_37"/>
    <property type="match status" value="1"/>
</dbReference>
<dbReference type="Gene3D" id="1.10.260.40">
    <property type="entry name" value="lambda repressor-like DNA-binding domains"/>
    <property type="match status" value="1"/>
</dbReference>
<dbReference type="GO" id="GO:0003677">
    <property type="term" value="F:DNA binding"/>
    <property type="evidence" value="ECO:0007669"/>
    <property type="project" value="InterPro"/>
</dbReference>
<dbReference type="InterPro" id="IPR001387">
    <property type="entry name" value="Cro/C1-type_HTH"/>
</dbReference>
<dbReference type="SUPFAM" id="SSF47413">
    <property type="entry name" value="lambda repressor-like DNA-binding domains"/>
    <property type="match status" value="1"/>
</dbReference>
<dbReference type="InterPro" id="IPR039554">
    <property type="entry name" value="HigA2-like_HTH"/>
</dbReference>
<dbReference type="SMART" id="SM00530">
    <property type="entry name" value="HTH_XRE"/>
    <property type="match status" value="1"/>
</dbReference>
<reference evidence="2" key="1">
    <citation type="journal article" date="2014" name="Front. Microbiol.">
        <title>High frequency of phylogenetically diverse reductive dehalogenase-homologous genes in deep subseafloor sedimentary metagenomes.</title>
        <authorList>
            <person name="Kawai M."/>
            <person name="Futagami T."/>
            <person name="Toyoda A."/>
            <person name="Takaki Y."/>
            <person name="Nishi S."/>
            <person name="Hori S."/>
            <person name="Arai W."/>
            <person name="Tsubouchi T."/>
            <person name="Morono Y."/>
            <person name="Uchiyama I."/>
            <person name="Ito T."/>
            <person name="Fujiyama A."/>
            <person name="Inagaki F."/>
            <person name="Takami H."/>
        </authorList>
    </citation>
    <scope>NUCLEOTIDE SEQUENCE</scope>
    <source>
        <strain evidence="2">Expedition CK06-06</strain>
    </source>
</reference>
<name>X1D503_9ZZZZ</name>
<feature type="domain" description="HTH cro/C1-type" evidence="1">
    <location>
        <begin position="33"/>
        <end position="88"/>
    </location>
</feature>
<sequence length="113" mass="12533">MEDYVISSGNVFEDLGFANAKEKLAKVKLASVINKIIEDRGLTQQQACKILGINQPKVSALKNGRLKGFSIERLFSFLEALDQQIEITIRPKSQVKTNDGINVAYTVLYVSLS</sequence>
<organism evidence="2">
    <name type="scientific">marine sediment metagenome</name>
    <dbReference type="NCBI Taxonomy" id="412755"/>
    <lineage>
        <taxon>unclassified sequences</taxon>
        <taxon>metagenomes</taxon>
        <taxon>ecological metagenomes</taxon>
    </lineage>
</organism>
<dbReference type="InterPro" id="IPR010982">
    <property type="entry name" value="Lambda_DNA-bd_dom_sf"/>
</dbReference>
<protein>
    <recommendedName>
        <fullName evidence="1">HTH cro/C1-type domain-containing protein</fullName>
    </recommendedName>
</protein>
<gene>
    <name evidence="2" type="ORF">S01H4_37875</name>
</gene>
<dbReference type="CDD" id="cd00093">
    <property type="entry name" value="HTH_XRE"/>
    <property type="match status" value="1"/>
</dbReference>